<reference evidence="1" key="1">
    <citation type="submission" date="2018-06" db="EMBL/GenBank/DDBJ databases">
        <authorList>
            <person name="Zhirakovskaya E."/>
        </authorList>
    </citation>
    <scope>NUCLEOTIDE SEQUENCE</scope>
</reference>
<sequence>MLPKLNTLWIEGALSNLERICLASMLKQGHEVTLHTYGEVTNIPEGVIVKSGQDTLPYNDSFRYKRNNSIALFSDYFRCMLLKKEMGLWVDLDCFLLKPYVLPPHGYLLGHEMNTINSSVLHLPNDCEILQDIITACENPNESPYWLDFRKAYLKRAAYALSGKKWHLGEMGWGVVGPVALTKLIPHYNLLDKVQPMKAFYPLNREGTAKLYNPEPFDHIVNDPDITSIHVYAKEKKQEAPVSGSFIEYATNSVSAYL</sequence>
<proteinExistence type="predicted"/>
<dbReference type="InterPro" id="IPR029044">
    <property type="entry name" value="Nucleotide-diphossugar_trans"/>
</dbReference>
<dbReference type="EMBL" id="UOFF01000299">
    <property type="protein sequence ID" value="VAW56906.1"/>
    <property type="molecule type" value="Genomic_DNA"/>
</dbReference>
<name>A0A3B0XKL9_9ZZZZ</name>
<dbReference type="AlphaFoldDB" id="A0A3B0XKL9"/>
<organism evidence="1">
    <name type="scientific">hydrothermal vent metagenome</name>
    <dbReference type="NCBI Taxonomy" id="652676"/>
    <lineage>
        <taxon>unclassified sequences</taxon>
        <taxon>metagenomes</taxon>
        <taxon>ecological metagenomes</taxon>
    </lineage>
</organism>
<evidence type="ECO:0008006" key="2">
    <source>
        <dbReference type="Google" id="ProtNLM"/>
    </source>
</evidence>
<accession>A0A3B0XKL9</accession>
<protein>
    <recommendedName>
        <fullName evidence="2">Alpha 1,4-glycosyltransferase domain-containing protein</fullName>
    </recommendedName>
</protein>
<evidence type="ECO:0000313" key="1">
    <source>
        <dbReference type="EMBL" id="VAW56906.1"/>
    </source>
</evidence>
<dbReference type="SUPFAM" id="SSF53448">
    <property type="entry name" value="Nucleotide-diphospho-sugar transferases"/>
    <property type="match status" value="1"/>
</dbReference>
<gene>
    <name evidence="1" type="ORF">MNBD_GAMMA07-188</name>
</gene>
<dbReference type="Gene3D" id="3.90.550.20">
    <property type="match status" value="1"/>
</dbReference>